<comment type="similarity">
    <text evidence="1">Belongs to the DNA mismatch repair MutL/HexB family.</text>
</comment>
<dbReference type="Gene3D" id="3.30.1540.20">
    <property type="entry name" value="MutL, C-terminal domain, dimerisation subdomain"/>
    <property type="match status" value="1"/>
</dbReference>
<dbReference type="PANTHER" id="PTHR10073">
    <property type="entry name" value="DNA MISMATCH REPAIR PROTEIN MLH, PMS, MUTL"/>
    <property type="match status" value="1"/>
</dbReference>
<dbReference type="InterPro" id="IPR037198">
    <property type="entry name" value="MutL_C_sf"/>
</dbReference>
<accession>A0ABR0RRV0</accession>
<dbReference type="InterPro" id="IPR042120">
    <property type="entry name" value="MutL_C_dimsub"/>
</dbReference>
<dbReference type="SMART" id="SM00853">
    <property type="entry name" value="MutL_C"/>
    <property type="match status" value="1"/>
</dbReference>
<dbReference type="InterPro" id="IPR036890">
    <property type="entry name" value="HATPase_C_sf"/>
</dbReference>
<evidence type="ECO:0000256" key="2">
    <source>
        <dbReference type="SAM" id="MobiDB-lite"/>
    </source>
</evidence>
<evidence type="ECO:0000259" key="3">
    <source>
        <dbReference type="SMART" id="SM00853"/>
    </source>
</evidence>
<dbReference type="GeneID" id="89997744"/>
<dbReference type="Pfam" id="PF13589">
    <property type="entry name" value="HATPase_c_3"/>
    <property type="match status" value="1"/>
</dbReference>
<evidence type="ECO:0000313" key="5">
    <source>
        <dbReference type="Proteomes" id="UP001334248"/>
    </source>
</evidence>
<feature type="region of interest" description="Disordered" evidence="2">
    <location>
        <begin position="460"/>
        <end position="519"/>
    </location>
</feature>
<feature type="region of interest" description="Disordered" evidence="2">
    <location>
        <begin position="924"/>
        <end position="955"/>
    </location>
</feature>
<feature type="compositionally biased region" description="Low complexity" evidence="2">
    <location>
        <begin position="468"/>
        <end position="478"/>
    </location>
</feature>
<feature type="region of interest" description="Disordered" evidence="2">
    <location>
        <begin position="535"/>
        <end position="559"/>
    </location>
</feature>
<proteinExistence type="inferred from homology"/>
<feature type="compositionally biased region" description="Low complexity" evidence="2">
    <location>
        <begin position="535"/>
        <end position="546"/>
    </location>
</feature>
<feature type="compositionally biased region" description="Acidic residues" evidence="2">
    <location>
        <begin position="479"/>
        <end position="490"/>
    </location>
</feature>
<name>A0ABR0RRV0_9EURO</name>
<dbReference type="RefSeq" id="XP_064731378.1">
    <property type="nucleotide sequence ID" value="XM_064872720.1"/>
</dbReference>
<dbReference type="SUPFAM" id="SSF55874">
    <property type="entry name" value="ATPase domain of HSP90 chaperone/DNA topoisomerase II/histidine kinase"/>
    <property type="match status" value="1"/>
</dbReference>
<dbReference type="Proteomes" id="UP001334248">
    <property type="component" value="Unassembled WGS sequence"/>
</dbReference>
<evidence type="ECO:0000313" key="4">
    <source>
        <dbReference type="EMBL" id="KAK5943288.1"/>
    </source>
</evidence>
<sequence length="992" mass="109748">MTLIDNRIYPLDNISQARIKSAVQILSLSDVILELVKNALDAQASSIKVVLNYAHGFCSVLDNGHGIPANEFSEHGRLARAYCTSKAGREGFTYGRDGRYLAALSGVSLLSITSRTASDDSAHVLWMDESGRLGHTKEPPDSSEVTRGTRVKVHNLFSKLPVRYKHLVDRFADSIEVHKEFDRLKHTLTGLILAFPRPFELYVKHSSSAHIFHHKLPPNHVARMADSNDLASVEAVATALYHAGYIDKASAPDWRHTTIASGSITIHAVLSLEPMPHKLVQFMAINHQPLTKQNHPEPFQVINTLFDSSSFGAVDHGLDSSPSQWQGSKRPGRRLRLDSNKGVDRWPMFVVWVSTHLETTDGLLRAIGASTQKQQLMERIISLIRTLVREFLISHDFLQPRQERAGRVDLTDPGDTAADRRQLDAFPSKQSFRYWSRVKSSRAAAVDDILAGLPFHKSKPDSQEAFLGSGSRSRPTSTDSDDTVVADEPEAVPTTIEPVAGSPEPALEWTDPQTGRTVRIDPRTGMVLPDATTLTKASTSTTPRTPHGVANCSLPRGGRKKTRALPLEQVVRNVRRYSTGWPTNHDQPLKSIALFNELGESVEEQARTRKKQIDEFWKSAGHCRAPAVQLEMPRISKKVLPHARVLRQLDNKFILALMPTFHCRTKGNGKLVLIDQHAADERCKVEGLLRSLYEDEAVMLASSLIFEIAPTEIQMLGTLKQHFAQWNILYEVAVDAGGEKVADEAQEVAVHAQHVVRVTGLPSVIAERCRINPKLIIELLREEIWSDNSVRQPKPSSSGMHNHKRRKLTSDMDLLNQQPMCITSNVPPRLLELVNSRACRSAIMFNDELDMNQCETLIGQLSKCTLPFQCAHGRPSMVVLSDLDSFSDHKPLAFDLAATHLANTESIFDHDKAVVLAETSSAATWPRGTSKGGEANSGRSAGQSSNSTASLFAPPQGQSTLNTIDDCANTFGQTYRAWVGLDHTSAETPMLL</sequence>
<dbReference type="PANTHER" id="PTHR10073:SF47">
    <property type="entry name" value="DNA MISMATCH REPAIR PROTEIN MLH3"/>
    <property type="match status" value="1"/>
</dbReference>
<evidence type="ECO:0000256" key="1">
    <source>
        <dbReference type="ARBA" id="ARBA00006082"/>
    </source>
</evidence>
<comment type="caution">
    <text evidence="4">The sequence shown here is derived from an EMBL/GenBank/DDBJ whole genome shotgun (WGS) entry which is preliminary data.</text>
</comment>
<organism evidence="4 5">
    <name type="scientific">Knufia obscura</name>
    <dbReference type="NCBI Taxonomy" id="1635080"/>
    <lineage>
        <taxon>Eukaryota</taxon>
        <taxon>Fungi</taxon>
        <taxon>Dikarya</taxon>
        <taxon>Ascomycota</taxon>
        <taxon>Pezizomycotina</taxon>
        <taxon>Eurotiomycetes</taxon>
        <taxon>Chaetothyriomycetidae</taxon>
        <taxon>Chaetothyriales</taxon>
        <taxon>Trichomeriaceae</taxon>
        <taxon>Knufia</taxon>
    </lineage>
</organism>
<dbReference type="EMBL" id="JAVHJV010000004">
    <property type="protein sequence ID" value="KAK5943288.1"/>
    <property type="molecule type" value="Genomic_DNA"/>
</dbReference>
<dbReference type="InterPro" id="IPR014790">
    <property type="entry name" value="MutL_C"/>
</dbReference>
<dbReference type="SUPFAM" id="SSF118116">
    <property type="entry name" value="DNA mismatch repair protein MutL"/>
    <property type="match status" value="2"/>
</dbReference>
<dbReference type="InterPro" id="IPR038973">
    <property type="entry name" value="MutL/Mlh/Pms-like"/>
</dbReference>
<feature type="region of interest" description="Disordered" evidence="2">
    <location>
        <begin position="317"/>
        <end position="336"/>
    </location>
</feature>
<reference evidence="4 5" key="1">
    <citation type="journal article" date="2023" name="Res Sq">
        <title>Genomic and morphological characterization of Knufia obscura isolated from the Mars 2020 spacecraft assembly facility.</title>
        <authorList>
            <person name="Chander A.M."/>
            <person name="Teixeira M.M."/>
            <person name="Singh N.K."/>
            <person name="Williams M.P."/>
            <person name="Parker C.W."/>
            <person name="Leo P."/>
            <person name="Stajich J.E."/>
            <person name="Torok T."/>
            <person name="Tighe S."/>
            <person name="Mason C.E."/>
            <person name="Venkateswaran K."/>
        </authorList>
    </citation>
    <scope>NUCLEOTIDE SEQUENCE [LARGE SCALE GENOMIC DNA]</scope>
    <source>
        <strain evidence="4 5">CCFEE 5817</strain>
    </source>
</reference>
<protein>
    <submittedName>
        <fullName evidence="4">DNA mismatch repair protein</fullName>
    </submittedName>
</protein>
<dbReference type="Gene3D" id="3.30.565.10">
    <property type="entry name" value="Histidine kinase-like ATPase, C-terminal domain"/>
    <property type="match status" value="1"/>
</dbReference>
<dbReference type="Pfam" id="PF08676">
    <property type="entry name" value="MutL_C"/>
    <property type="match status" value="1"/>
</dbReference>
<keyword evidence="5" id="KW-1185">Reference proteome</keyword>
<feature type="domain" description="MutL C-terminal dimerisation" evidence="3">
    <location>
        <begin position="645"/>
        <end position="849"/>
    </location>
</feature>
<feature type="compositionally biased region" description="Polar residues" evidence="2">
    <location>
        <begin position="937"/>
        <end position="955"/>
    </location>
</feature>
<gene>
    <name evidence="4" type="primary">MLH3</name>
    <name evidence="4" type="ORF">PMZ80_004295</name>
</gene>